<keyword evidence="3 8" id="KW-1134">Transmembrane beta strand</keyword>
<keyword evidence="5 9" id="KW-0798">TonB box</keyword>
<evidence type="ECO:0000256" key="6">
    <source>
        <dbReference type="ARBA" id="ARBA00023136"/>
    </source>
</evidence>
<keyword evidence="7 8" id="KW-0998">Cell outer membrane</keyword>
<dbReference type="PANTHER" id="PTHR40980:SF3">
    <property type="entry name" value="TONB-DEPENDENT RECEPTOR-LIKE BETA-BARREL DOMAIN-CONTAINING PROTEIN"/>
    <property type="match status" value="1"/>
</dbReference>
<dbReference type="InterPro" id="IPR037066">
    <property type="entry name" value="Plug_dom_sf"/>
</dbReference>
<keyword evidence="6 8" id="KW-0472">Membrane</keyword>
<evidence type="ECO:0000256" key="5">
    <source>
        <dbReference type="ARBA" id="ARBA00023077"/>
    </source>
</evidence>
<reference evidence="12 13" key="1">
    <citation type="journal article" date="2017" name="Antonie Van Leeuwenhoek">
        <title>Rhizobium rhizosphaerae sp. nov., a novel species isolated from rice rhizosphere.</title>
        <authorList>
            <person name="Zhao J.J."/>
            <person name="Zhang J."/>
            <person name="Zhang R.J."/>
            <person name="Zhang C.W."/>
            <person name="Yin H.Q."/>
            <person name="Zhang X.X."/>
        </authorList>
    </citation>
    <scope>NUCLEOTIDE SEQUENCE [LARGE SCALE GENOMIC DNA]</scope>
    <source>
        <strain evidence="12 13">BSs20135</strain>
    </source>
</reference>
<comment type="caution">
    <text evidence="12">The sequence shown here is derived from an EMBL/GenBank/DDBJ whole genome shotgun (WGS) entry which is preliminary data.</text>
</comment>
<evidence type="ECO:0000313" key="12">
    <source>
        <dbReference type="EMBL" id="GAC17836.1"/>
    </source>
</evidence>
<dbReference type="PANTHER" id="PTHR40980">
    <property type="entry name" value="PLUG DOMAIN-CONTAINING PROTEIN"/>
    <property type="match status" value="1"/>
</dbReference>
<evidence type="ECO:0008006" key="14">
    <source>
        <dbReference type="Google" id="ProtNLM"/>
    </source>
</evidence>
<feature type="domain" description="TonB-dependent receptor plug" evidence="11">
    <location>
        <begin position="164"/>
        <end position="273"/>
    </location>
</feature>
<dbReference type="InterPro" id="IPR012910">
    <property type="entry name" value="Plug_dom"/>
</dbReference>
<comment type="subcellular location">
    <subcellularLocation>
        <location evidence="1 8">Cell outer membrane</location>
        <topology evidence="1 8">Multi-pass membrane protein</topology>
    </subcellularLocation>
</comment>
<dbReference type="Gene3D" id="3.55.50.30">
    <property type="match status" value="1"/>
</dbReference>
<protein>
    <recommendedName>
        <fullName evidence="14">TonB-dependent receptor</fullName>
    </recommendedName>
</protein>
<dbReference type="InterPro" id="IPR036942">
    <property type="entry name" value="Beta-barrel_TonB_sf"/>
</dbReference>
<evidence type="ECO:0000259" key="10">
    <source>
        <dbReference type="Pfam" id="PF00593"/>
    </source>
</evidence>
<keyword evidence="4 8" id="KW-0812">Transmembrane</keyword>
<evidence type="ECO:0000259" key="11">
    <source>
        <dbReference type="Pfam" id="PF07715"/>
    </source>
</evidence>
<evidence type="ECO:0000256" key="2">
    <source>
        <dbReference type="ARBA" id="ARBA00022448"/>
    </source>
</evidence>
<evidence type="ECO:0000256" key="3">
    <source>
        <dbReference type="ARBA" id="ARBA00022452"/>
    </source>
</evidence>
<keyword evidence="13" id="KW-1185">Reference proteome</keyword>
<proteinExistence type="inferred from homology"/>
<name>K6Y1R5_9ALTE</name>
<dbReference type="InterPro" id="IPR039426">
    <property type="entry name" value="TonB-dep_rcpt-like"/>
</dbReference>
<gene>
    <name evidence="12" type="ORF">GARC_0855</name>
</gene>
<dbReference type="eggNOG" id="COG1629">
    <property type="taxonomic scope" value="Bacteria"/>
</dbReference>
<dbReference type="RefSeq" id="WP_007617036.1">
    <property type="nucleotide sequence ID" value="NZ_BAEO01000010.1"/>
</dbReference>
<dbReference type="Pfam" id="PF00593">
    <property type="entry name" value="TonB_dep_Rec_b-barrel"/>
    <property type="match status" value="1"/>
</dbReference>
<dbReference type="Pfam" id="PF07715">
    <property type="entry name" value="Plug"/>
    <property type="match status" value="1"/>
</dbReference>
<evidence type="ECO:0000256" key="1">
    <source>
        <dbReference type="ARBA" id="ARBA00004571"/>
    </source>
</evidence>
<dbReference type="STRING" id="493475.GARC_0855"/>
<dbReference type="AlphaFoldDB" id="K6Y1R5"/>
<evidence type="ECO:0000256" key="7">
    <source>
        <dbReference type="ARBA" id="ARBA00023237"/>
    </source>
</evidence>
<accession>K6Y1R5</accession>
<dbReference type="PROSITE" id="PS52016">
    <property type="entry name" value="TONB_DEPENDENT_REC_3"/>
    <property type="match status" value="1"/>
</dbReference>
<dbReference type="InterPro" id="IPR000531">
    <property type="entry name" value="Beta-barrel_TonB"/>
</dbReference>
<dbReference type="InterPro" id="IPR010104">
    <property type="entry name" value="TonB_rcpt_bac"/>
</dbReference>
<organism evidence="12 13">
    <name type="scientific">Paraglaciecola arctica BSs20135</name>
    <dbReference type="NCBI Taxonomy" id="493475"/>
    <lineage>
        <taxon>Bacteria</taxon>
        <taxon>Pseudomonadati</taxon>
        <taxon>Pseudomonadota</taxon>
        <taxon>Gammaproteobacteria</taxon>
        <taxon>Alteromonadales</taxon>
        <taxon>Alteromonadaceae</taxon>
        <taxon>Paraglaciecola</taxon>
    </lineage>
</organism>
<dbReference type="SUPFAM" id="SSF56935">
    <property type="entry name" value="Porins"/>
    <property type="match status" value="1"/>
</dbReference>
<evidence type="ECO:0000256" key="9">
    <source>
        <dbReference type="RuleBase" id="RU003357"/>
    </source>
</evidence>
<dbReference type="Gene3D" id="2.170.130.10">
    <property type="entry name" value="TonB-dependent receptor, plug domain"/>
    <property type="match status" value="1"/>
</dbReference>
<comment type="similarity">
    <text evidence="8 9">Belongs to the TonB-dependent receptor family.</text>
</comment>
<evidence type="ECO:0000313" key="13">
    <source>
        <dbReference type="Proteomes" id="UP000006327"/>
    </source>
</evidence>
<sequence>MCLLLFTTFGMAAEQKKYPFALPVQSLATSLNALSNQTQTLVLFPYDLVENRKGNAVNGQYTLAEAINILLLNTGLVGGISEKEVLMISQKSSSIPTKKFEEEDIVKNQKSILASVIALLFSGATVSSHVNAQETDKQIEDVEKIDVRGVRGSINRALSEKRLNTGIVDSISAEDLGKFPDNNISESLQRIPGVTIERDFGIGSTINLRGLGPEFTMVQINGVSSTSSGLSGQLDAEGGREFDFSLLASELFSQVNIYKTTSAKQTEGGLAGVVNLETPRPFTYDANQPKFTSAIQGSYGSLSEDKTPRASMFFSNNFDDVWGLAASVAYSEVDTVVNESGTWKYASLGQNIEYRATGGDVHTAPNYGDAMMPDDPRYLRNDINRESLGTTLTLQYNASDDLQFTFDNIYVTSDSLREYNRIDATLEWDIGGEPTSAVLENIDGQDYIISAAFPRVRNRVGTQNIDREETFASHVLSADWSVSDSLTIRPLIGYTKRTGEEETYLYSFYNRIATQVQRAGAGFELYPVGSSAEYYGDQNNAENFLFNVVFSKDRQNEDAELVAKVDFEQLLDFENLVSIDYGFLASDREKTRNYDFWAMGDSAVQHMNPEHYADNEAAWGDFWGNGPAQGQDDLLAGAGMTLAAVLGENRDYSVDGINGPSSLLYADHALMQSTYMQGLHGYDVANNTYKAEDSAAGSYGITEQTNAAYVQANFETKNADFNIGLRVVKTEIESEGSLLENGGIYPVTYKSSYTEFLPSFNLSYQLYDDVLLRTAYSRTMTRPPLASLSPATSIDASRLEGKKGNVNLLPYTSNNIDLGAEWYFAGESLVAAAIFYKKIDALVENTVSTEVVTYRQQISNEQVTGPIEFTQPENGTDAAVKGLELSFQSPLTFVSETLSDFGTILNFTYTDSAASFAEEGDIRSTTLPGLSKNSYNAVVYYDNQTFDARLSYAWRSDYVDYFPEAKYQDDYGQLDFSSNYNITDNLSVQFEALNLTDEQVVKMQSNNPQLAISLEQLERRVMFGVRYSM</sequence>
<dbReference type="EMBL" id="BAEO01000010">
    <property type="protein sequence ID" value="GAC17836.1"/>
    <property type="molecule type" value="Genomic_DNA"/>
</dbReference>
<dbReference type="eggNOG" id="COG4771">
    <property type="taxonomic scope" value="Bacteria"/>
</dbReference>
<feature type="domain" description="TonB-dependent receptor-like beta-barrel" evidence="10">
    <location>
        <begin position="527"/>
        <end position="995"/>
    </location>
</feature>
<dbReference type="Gene3D" id="2.40.170.20">
    <property type="entry name" value="TonB-dependent receptor, beta-barrel domain"/>
    <property type="match status" value="1"/>
</dbReference>
<keyword evidence="2 8" id="KW-0813">Transport</keyword>
<evidence type="ECO:0000256" key="4">
    <source>
        <dbReference type="ARBA" id="ARBA00022692"/>
    </source>
</evidence>
<dbReference type="NCBIfam" id="TIGR01782">
    <property type="entry name" value="TonB-Xanth-Caul"/>
    <property type="match status" value="1"/>
</dbReference>
<dbReference type="CDD" id="cd01347">
    <property type="entry name" value="ligand_gated_channel"/>
    <property type="match status" value="1"/>
</dbReference>
<dbReference type="GO" id="GO:0009279">
    <property type="term" value="C:cell outer membrane"/>
    <property type="evidence" value="ECO:0007669"/>
    <property type="project" value="UniProtKB-SubCell"/>
</dbReference>
<dbReference type="OrthoDB" id="8727862at2"/>
<dbReference type="Proteomes" id="UP000006327">
    <property type="component" value="Unassembled WGS sequence"/>
</dbReference>
<evidence type="ECO:0000256" key="8">
    <source>
        <dbReference type="PROSITE-ProRule" id="PRU01360"/>
    </source>
</evidence>